<dbReference type="PANTHER" id="PTHR22963">
    <property type="entry name" value="ENDOGLIN-RELATED"/>
    <property type="match status" value="1"/>
</dbReference>
<accession>A0A811UPA6</accession>
<dbReference type="AlphaFoldDB" id="A0A811UPA6"/>
<sequence>MSESLRRHVRIHARCTVIAHAAHCSCELGYEGDAFVGCSKIEEKPKDRIDPCYPSPCGENALCSERNGEARCIVLNHTS</sequence>
<dbReference type="Gene3D" id="2.10.25.10">
    <property type="entry name" value="Laminin"/>
    <property type="match status" value="1"/>
</dbReference>
<gene>
    <name evidence="1" type="ORF">CCAP1982_LOCUS8196</name>
</gene>
<comment type="caution">
    <text evidence="1">The sequence shown here is derived from an EMBL/GenBank/DDBJ whole genome shotgun (WGS) entry which is preliminary data.</text>
</comment>
<dbReference type="Proteomes" id="UP000606786">
    <property type="component" value="Unassembled WGS sequence"/>
</dbReference>
<keyword evidence="2" id="KW-1185">Reference proteome</keyword>
<evidence type="ECO:0000313" key="2">
    <source>
        <dbReference type="Proteomes" id="UP000606786"/>
    </source>
</evidence>
<name>A0A811UPA6_CERCA</name>
<dbReference type="EMBL" id="CAJHJT010000012">
    <property type="protein sequence ID" value="CAD6999666.1"/>
    <property type="molecule type" value="Genomic_DNA"/>
</dbReference>
<dbReference type="PANTHER" id="PTHR22963:SF39">
    <property type="entry name" value="DUMPY"/>
    <property type="match status" value="1"/>
</dbReference>
<reference evidence="1" key="1">
    <citation type="submission" date="2020-11" db="EMBL/GenBank/DDBJ databases">
        <authorList>
            <person name="Whitehead M."/>
        </authorList>
    </citation>
    <scope>NUCLEOTIDE SEQUENCE</scope>
    <source>
        <strain evidence="1">EGII</strain>
    </source>
</reference>
<proteinExistence type="predicted"/>
<organism evidence="1 2">
    <name type="scientific">Ceratitis capitata</name>
    <name type="common">Mediterranean fruit fly</name>
    <name type="synonym">Tephritis capitata</name>
    <dbReference type="NCBI Taxonomy" id="7213"/>
    <lineage>
        <taxon>Eukaryota</taxon>
        <taxon>Metazoa</taxon>
        <taxon>Ecdysozoa</taxon>
        <taxon>Arthropoda</taxon>
        <taxon>Hexapoda</taxon>
        <taxon>Insecta</taxon>
        <taxon>Pterygota</taxon>
        <taxon>Neoptera</taxon>
        <taxon>Endopterygota</taxon>
        <taxon>Diptera</taxon>
        <taxon>Brachycera</taxon>
        <taxon>Muscomorpha</taxon>
        <taxon>Tephritoidea</taxon>
        <taxon>Tephritidae</taxon>
        <taxon>Ceratitis</taxon>
        <taxon>Ceratitis</taxon>
    </lineage>
</organism>
<evidence type="ECO:0000313" key="1">
    <source>
        <dbReference type="EMBL" id="CAD6999666.1"/>
    </source>
</evidence>
<protein>
    <submittedName>
        <fullName evidence="1">(Mediterranean fruit fly) hypothetical protein</fullName>
    </submittedName>
</protein>